<dbReference type="Pfam" id="PF00480">
    <property type="entry name" value="ROK"/>
    <property type="match status" value="1"/>
</dbReference>
<evidence type="ECO:0000256" key="1">
    <source>
        <dbReference type="ARBA" id="ARBA00006479"/>
    </source>
</evidence>
<dbReference type="EMBL" id="BSDY01000044">
    <property type="protein sequence ID" value="GLI58294.1"/>
    <property type="molecule type" value="Genomic_DNA"/>
</dbReference>
<reference evidence="2" key="1">
    <citation type="submission" date="2022-12" db="EMBL/GenBank/DDBJ databases">
        <title>Reference genome sequencing for broad-spectrum identification of bacterial and archaeal isolates by mass spectrometry.</title>
        <authorList>
            <person name="Sekiguchi Y."/>
            <person name="Tourlousse D.M."/>
        </authorList>
    </citation>
    <scope>NUCLEOTIDE SEQUENCE</scope>
    <source>
        <strain evidence="2">10succ1</strain>
    </source>
</reference>
<evidence type="ECO:0000313" key="3">
    <source>
        <dbReference type="Proteomes" id="UP001144471"/>
    </source>
</evidence>
<dbReference type="SUPFAM" id="SSF53067">
    <property type="entry name" value="Actin-like ATPase domain"/>
    <property type="match status" value="1"/>
</dbReference>
<name>A0A9W6LPQ6_9FUSO</name>
<comment type="caution">
    <text evidence="2">The sequence shown here is derived from an EMBL/GenBank/DDBJ whole genome shotgun (WGS) entry which is preliminary data.</text>
</comment>
<dbReference type="Gene3D" id="1.10.10.10">
    <property type="entry name" value="Winged helix-like DNA-binding domain superfamily/Winged helix DNA-binding domain"/>
    <property type="match status" value="1"/>
</dbReference>
<dbReference type="InterPro" id="IPR000600">
    <property type="entry name" value="ROK"/>
</dbReference>
<sequence>MKPLKDKNIFKILKIVSEEKKVARKDLAKMIEITPAGVTKITKKLIDRGYLIETEKGDSIGGRPPIMLELNPEKGYIAGICYGPKKITGVLMNLHWEVLWRESKKIRSKNQEGILEESFEVIDSVLSKAEGTKIMGIGVALNGLVDSEEGISLFSPHYRWRDVPLKRYLEERYNLPVFIDNDVRMMAVAEMEYGAAQGKPSFVMLNIGEGIGAGIVINNRVFRGGSYSAGEVGHLRVNENGKRFCSCGKKGCLEAEVSTENILNKVREEMEAEEIRSYLNEIKDRDLVFGDICEGANNGDYYSIQILEFMGEKLGKALGSVVNIINPELLVINGEVNRCKEILYPVVKLAIQKYSMYNSAKRLEIKASELKEDGASMGAAAVVYRKMFSGAIEMD</sequence>
<dbReference type="PANTHER" id="PTHR18964">
    <property type="entry name" value="ROK (REPRESSOR, ORF, KINASE) FAMILY"/>
    <property type="match status" value="1"/>
</dbReference>
<dbReference type="InterPro" id="IPR043129">
    <property type="entry name" value="ATPase_NBD"/>
</dbReference>
<dbReference type="InterPro" id="IPR049874">
    <property type="entry name" value="ROK_cs"/>
</dbReference>
<dbReference type="AlphaFoldDB" id="A0A9W6LPQ6"/>
<dbReference type="InterPro" id="IPR036390">
    <property type="entry name" value="WH_DNA-bd_sf"/>
</dbReference>
<dbReference type="Pfam" id="PF13412">
    <property type="entry name" value="HTH_24"/>
    <property type="match status" value="1"/>
</dbReference>
<dbReference type="SUPFAM" id="SSF46785">
    <property type="entry name" value="Winged helix' DNA-binding domain"/>
    <property type="match status" value="1"/>
</dbReference>
<accession>A0A9W6LPQ6</accession>
<protein>
    <submittedName>
        <fullName evidence="2">Transcriptional regulator</fullName>
    </submittedName>
</protein>
<dbReference type="Proteomes" id="UP001144471">
    <property type="component" value="Unassembled WGS sequence"/>
</dbReference>
<proteinExistence type="inferred from homology"/>
<evidence type="ECO:0000313" key="2">
    <source>
        <dbReference type="EMBL" id="GLI58294.1"/>
    </source>
</evidence>
<organism evidence="2 3">
    <name type="scientific">Propionigenium maris DSM 9537</name>
    <dbReference type="NCBI Taxonomy" id="1123000"/>
    <lineage>
        <taxon>Bacteria</taxon>
        <taxon>Fusobacteriati</taxon>
        <taxon>Fusobacteriota</taxon>
        <taxon>Fusobacteriia</taxon>
        <taxon>Fusobacteriales</taxon>
        <taxon>Fusobacteriaceae</taxon>
        <taxon>Propionigenium</taxon>
    </lineage>
</organism>
<dbReference type="RefSeq" id="WP_281838035.1">
    <property type="nucleotide sequence ID" value="NZ_BSDY01000044.1"/>
</dbReference>
<comment type="similarity">
    <text evidence="1">Belongs to the ROK (NagC/XylR) family.</text>
</comment>
<keyword evidence="3" id="KW-1185">Reference proteome</keyword>
<dbReference type="InterPro" id="IPR036388">
    <property type="entry name" value="WH-like_DNA-bd_sf"/>
</dbReference>
<dbReference type="PROSITE" id="PS01125">
    <property type="entry name" value="ROK"/>
    <property type="match status" value="1"/>
</dbReference>
<dbReference type="PANTHER" id="PTHR18964:SF149">
    <property type="entry name" value="BIFUNCTIONAL UDP-N-ACETYLGLUCOSAMINE 2-EPIMERASE_N-ACETYLMANNOSAMINE KINASE"/>
    <property type="match status" value="1"/>
</dbReference>
<gene>
    <name evidence="2" type="ORF">PM10SUCC1_38080</name>
</gene>
<dbReference type="Gene3D" id="3.30.420.40">
    <property type="match status" value="2"/>
</dbReference>